<gene>
    <name evidence="1" type="ORF">ICL16_19810</name>
</gene>
<sequence length="325" mass="37107">MFARRLRNTVMVVTTLGFLFLFCVPRLASGANNSVELLPQWKVGEKLHYQMVKTRLRLQDNKVVLNASTRNNLEIEVLQASAQGYILRWLYGETKLSDSKQTTEPLIQQMINNLNELQSPIILKINSLGSIEEVQNWEQIKETSTLAVDTIIKQLQNLGLDKAMVTKMRVQIASTFATKEQIEKVYIRMPQLLFLVLGRTYTLSQPIEYKDKLPNPWGGESFPSRGEFALKTLDRKLGRAVVTWKQTILPEEAKRIIEKTMNDLTVGLVRQAPIQSLPDNLTIEDAAEFAVDISSGWIHSFTYTRTIKINKSLQKDTITISRKLK</sequence>
<dbReference type="RefSeq" id="WP_190831021.1">
    <property type="nucleotide sequence ID" value="NZ_CAWPPI010000067.1"/>
</dbReference>
<accession>A0A8J7CF33</accession>
<keyword evidence="2" id="KW-1185">Reference proteome</keyword>
<protein>
    <submittedName>
        <fullName evidence="1">Uncharacterized protein</fullName>
    </submittedName>
</protein>
<dbReference type="Proteomes" id="UP000629098">
    <property type="component" value="Unassembled WGS sequence"/>
</dbReference>
<dbReference type="AlphaFoldDB" id="A0A8J7CF33"/>
<comment type="caution">
    <text evidence="1">The sequence shown here is derived from an EMBL/GenBank/DDBJ whole genome shotgun (WGS) entry which is preliminary data.</text>
</comment>
<reference evidence="1" key="1">
    <citation type="submission" date="2020-09" db="EMBL/GenBank/DDBJ databases">
        <title>Iningainema tapete sp. nov. (Scytonemataceae, Cyanobacteria) from greenhouses in central Florida (USA) produces two types of nodularin with biosynthetic potential for microcystin-LR and anabaenopeptins.</title>
        <authorList>
            <person name="Berthold D.E."/>
            <person name="Lefler F.W."/>
            <person name="Huang I.-S."/>
            <person name="Abdulla H."/>
            <person name="Zimba P.V."/>
            <person name="Laughinghouse H.D. IV."/>
        </authorList>
    </citation>
    <scope>NUCLEOTIDE SEQUENCE</scope>
    <source>
        <strain evidence="1">BLCCT55</strain>
    </source>
</reference>
<evidence type="ECO:0000313" key="1">
    <source>
        <dbReference type="EMBL" id="MBD2774255.1"/>
    </source>
</evidence>
<dbReference type="EMBL" id="JACXAE010000067">
    <property type="protein sequence ID" value="MBD2774255.1"/>
    <property type="molecule type" value="Genomic_DNA"/>
</dbReference>
<organism evidence="1 2">
    <name type="scientific">Iningainema tapete BLCC-T55</name>
    <dbReference type="NCBI Taxonomy" id="2748662"/>
    <lineage>
        <taxon>Bacteria</taxon>
        <taxon>Bacillati</taxon>
        <taxon>Cyanobacteriota</taxon>
        <taxon>Cyanophyceae</taxon>
        <taxon>Nostocales</taxon>
        <taxon>Scytonemataceae</taxon>
        <taxon>Iningainema tapete</taxon>
    </lineage>
</organism>
<evidence type="ECO:0000313" key="2">
    <source>
        <dbReference type="Proteomes" id="UP000629098"/>
    </source>
</evidence>
<proteinExistence type="predicted"/>
<name>A0A8J7CF33_9CYAN</name>